<feature type="domain" description="Rhodanese" evidence="1">
    <location>
        <begin position="27"/>
        <end position="127"/>
    </location>
</feature>
<dbReference type="InterPro" id="IPR036873">
    <property type="entry name" value="Rhodanese-like_dom_sf"/>
</dbReference>
<dbReference type="SMART" id="SM00450">
    <property type="entry name" value="RHOD"/>
    <property type="match status" value="2"/>
</dbReference>
<name>F4WHN6_ACREC</name>
<dbReference type="EMBL" id="GL888167">
    <property type="protein sequence ID" value="EGI66243.1"/>
    <property type="molecule type" value="Genomic_DNA"/>
</dbReference>
<dbReference type="AlphaFoldDB" id="F4WHN6"/>
<protein>
    <submittedName>
        <fullName evidence="2">Heat shock protein 67B2</fullName>
    </submittedName>
</protein>
<evidence type="ECO:0000259" key="1">
    <source>
        <dbReference type="PROSITE" id="PS50206"/>
    </source>
</evidence>
<keyword evidence="3" id="KW-1185">Reference proteome</keyword>
<dbReference type="PANTHER" id="PTHR44086">
    <property type="entry name" value="THIOSULFATE SULFURTRANSFERASE RDL2, MITOCHONDRIAL-RELATED"/>
    <property type="match status" value="1"/>
</dbReference>
<dbReference type="PROSITE" id="PS50206">
    <property type="entry name" value="RHODANESE_3"/>
    <property type="match status" value="2"/>
</dbReference>
<feature type="domain" description="Rhodanese" evidence="1">
    <location>
        <begin position="141"/>
        <end position="240"/>
    </location>
</feature>
<keyword evidence="2" id="KW-0346">Stress response</keyword>
<dbReference type="PANTHER" id="PTHR44086:SF10">
    <property type="entry name" value="THIOSULFATE SULFURTRANSFERASE_RHODANESE-LIKE DOMAIN-CONTAINING PROTEIN 3"/>
    <property type="match status" value="1"/>
</dbReference>
<sequence length="266" mass="30705">MAIAAAFHIEPEFLVDYAVVKRETMSERPEFVLFDVRARTHVRQFGSMDNFTNINDVNEIIENTEEEFQREYRIPKPREDTKMIISSYCFESGQAAVRRLRNVGYTQVFLYGEGIEDWNRNEEEESRRFKITYSDLLINQMDENVLIIDIRDVEEIAAKGAIPGSINIPSEKVNEAFNLSGIDFFNMYKIPKPTKDTKIILSCSSGNRSKCAQKQIRRLKYRQRNNCTEIKNGSYYPKFSGNFVKLTNSRVVLAAAKKGAQIGPLR</sequence>
<dbReference type="InterPro" id="IPR001763">
    <property type="entry name" value="Rhodanese-like_dom"/>
</dbReference>
<dbReference type="InParanoid" id="F4WHN6"/>
<dbReference type="OrthoDB" id="566238at2759"/>
<dbReference type="Gene3D" id="3.40.250.10">
    <property type="entry name" value="Rhodanese-like domain"/>
    <property type="match status" value="2"/>
</dbReference>
<reference evidence="2" key="1">
    <citation type="submission" date="2011-02" db="EMBL/GenBank/DDBJ databases">
        <title>The genome of the leaf-cutting ant Acromyrmex echinatior suggests key adaptations to social evolution and fungus farming.</title>
        <authorList>
            <person name="Nygaard S."/>
            <person name="Zhang G."/>
        </authorList>
    </citation>
    <scope>NUCLEOTIDE SEQUENCE</scope>
</reference>
<organism evidence="3">
    <name type="scientific">Acromyrmex echinatior</name>
    <name type="common">Panamanian leafcutter ant</name>
    <name type="synonym">Acromyrmex octospinosus echinatior</name>
    <dbReference type="NCBI Taxonomy" id="103372"/>
    <lineage>
        <taxon>Eukaryota</taxon>
        <taxon>Metazoa</taxon>
        <taxon>Ecdysozoa</taxon>
        <taxon>Arthropoda</taxon>
        <taxon>Hexapoda</taxon>
        <taxon>Insecta</taxon>
        <taxon>Pterygota</taxon>
        <taxon>Neoptera</taxon>
        <taxon>Endopterygota</taxon>
        <taxon>Hymenoptera</taxon>
        <taxon>Apocrita</taxon>
        <taxon>Aculeata</taxon>
        <taxon>Formicoidea</taxon>
        <taxon>Formicidae</taxon>
        <taxon>Myrmicinae</taxon>
        <taxon>Acromyrmex</taxon>
    </lineage>
</organism>
<dbReference type="Pfam" id="PF00581">
    <property type="entry name" value="Rhodanese"/>
    <property type="match status" value="2"/>
</dbReference>
<evidence type="ECO:0000313" key="2">
    <source>
        <dbReference type="EMBL" id="EGI66243.1"/>
    </source>
</evidence>
<dbReference type="Proteomes" id="UP000007755">
    <property type="component" value="Unassembled WGS sequence"/>
</dbReference>
<proteinExistence type="predicted"/>
<accession>F4WHN6</accession>
<dbReference type="STRING" id="103372.F4WHN6"/>
<gene>
    <name evidence="2" type="ORF">G5I_05204</name>
</gene>
<dbReference type="eggNOG" id="KOG1530">
    <property type="taxonomic scope" value="Eukaryota"/>
</dbReference>
<evidence type="ECO:0000313" key="3">
    <source>
        <dbReference type="Proteomes" id="UP000007755"/>
    </source>
</evidence>
<dbReference type="SUPFAM" id="SSF52821">
    <property type="entry name" value="Rhodanese/Cell cycle control phosphatase"/>
    <property type="match status" value="2"/>
</dbReference>